<evidence type="ECO:0000256" key="1">
    <source>
        <dbReference type="SAM" id="MobiDB-lite"/>
    </source>
</evidence>
<dbReference type="Proteomes" id="UP001196870">
    <property type="component" value="Unassembled WGS sequence"/>
</dbReference>
<organism evidence="3 4">
    <name type="scientific">Plastoroseomonas hellenica</name>
    <dbReference type="NCBI Taxonomy" id="2687306"/>
    <lineage>
        <taxon>Bacteria</taxon>
        <taxon>Pseudomonadati</taxon>
        <taxon>Pseudomonadota</taxon>
        <taxon>Alphaproteobacteria</taxon>
        <taxon>Acetobacterales</taxon>
        <taxon>Acetobacteraceae</taxon>
        <taxon>Plastoroseomonas</taxon>
    </lineage>
</organism>
<feature type="transmembrane region" description="Helical" evidence="2">
    <location>
        <begin position="961"/>
        <end position="980"/>
    </location>
</feature>
<evidence type="ECO:0000313" key="4">
    <source>
        <dbReference type="Proteomes" id="UP001196870"/>
    </source>
</evidence>
<feature type="transmembrane region" description="Helical" evidence="2">
    <location>
        <begin position="465"/>
        <end position="487"/>
    </location>
</feature>
<feature type="transmembrane region" description="Helical" evidence="2">
    <location>
        <begin position="337"/>
        <end position="353"/>
    </location>
</feature>
<dbReference type="PANTHER" id="PTHR32063:SF18">
    <property type="entry name" value="CATION EFFLUX SYSTEM PROTEIN"/>
    <property type="match status" value="1"/>
</dbReference>
<dbReference type="PRINTS" id="PR00702">
    <property type="entry name" value="ACRIFLAVINRP"/>
</dbReference>
<dbReference type="Pfam" id="PF00873">
    <property type="entry name" value="ACR_tran"/>
    <property type="match status" value="1"/>
</dbReference>
<feature type="region of interest" description="Disordered" evidence="1">
    <location>
        <begin position="1023"/>
        <end position="1046"/>
    </location>
</feature>
<keyword evidence="2" id="KW-1133">Transmembrane helix</keyword>
<feature type="transmembrane region" description="Helical" evidence="2">
    <location>
        <begin position="391"/>
        <end position="413"/>
    </location>
</feature>
<dbReference type="Gene3D" id="1.20.1640.10">
    <property type="entry name" value="Multidrug efflux transporter AcrB transmembrane domain"/>
    <property type="match status" value="2"/>
</dbReference>
<sequence length="1046" mass="113623">MSGFNLSALAVRERAVTLFLLIAIALAGTSAFLKLGRAEDPSFTVKVLTVTVAWPGATAQEMQDLVAEPLEKRLQELRWYDRVETMTRPGLAFLTLTLRDDTPPTEVPEQFYQARKKLGDEARTLPTGVLGPFVNDEYSDVTFALYALRAPGMAPRLLVRQAEAIRQQLLHVPGVNKVNILGERPERIFVEFSYPRLATLGITAQDIFAALQRQNAITPAGSIDADGPQVVIRLEGAYDDLQKIADTPVVAGGRNLRLSDIAEVRRGYEDPATFLIRNQGEPSLALGVVMRIGWNGLELGRALEAETARIAGTLPLGISLSKITDQAVNIAESVDEFMLKFFMALGVVLLVSLASLGWRVGLVVAAAVPLTLAAVFVIMLETGRFFDRITLGALILALGLLVDDAIIAIEVMVVKMEEGMDRIRAAAYAWSHTAAPMLSGTLVTVVGLMPVGFAQSSAGEYAGNIFWIVGFALIVSWVVAVAFTPYLGVKMLPAIKPVEGGHQAIYGTPNYRRLRRMVAWAVRRKFIVAGAVVAVFALSVAGMGAVKQQFFPISDRPEVLVEVRMPEGSSIAVTSEAVARVESWLRQQPETRIVTSYIGQGAPRFFLAMAPELPDPAFAKIVILTPDAEAREALKQRLRTQIAEGLAPEAHLRVTQLVFGPYTPFPVEFRVRGPDATVLRGIADEALAVMRANPHSRQVNRDWGQRSPTLRFVFDQDRLRLIGLSPAEAAQQLQFLLTGVTVTQVRENIRTVDVVARSAGTERLDPARLADFTLMSRDGRMIPLDQIGRAEVRMEDPILKRRDRVPTITIRADIDEAQQPPEVSMEILAALRPLMARLPEGYRIEMAGSIEEATKANVALAAVFPIMVALMLTVIMIQVRSFSATAMVMLTAPLGLVGAVPVLLLFHQPFGFNAILGLIGLAGILMRNTLILIGQIHSNQAEGLDPYHAVVEATVQRARPVILTSLAAVLAFIPLTHSVFWGSMAYTLIGGTAIGTVLILVFLPALYAIWFRVRSQDRSGEVGGLLSPSGPAVRAAMASTGGNDGH</sequence>
<dbReference type="Gene3D" id="3.30.70.1320">
    <property type="entry name" value="Multidrug efflux transporter AcrB pore domain like"/>
    <property type="match status" value="1"/>
</dbReference>
<evidence type="ECO:0000313" key="3">
    <source>
        <dbReference type="EMBL" id="MBR0664623.1"/>
    </source>
</evidence>
<dbReference type="Gene3D" id="3.30.70.1440">
    <property type="entry name" value="Multidrug efflux transporter AcrB pore domain"/>
    <property type="match status" value="1"/>
</dbReference>
<comment type="caution">
    <text evidence="3">The sequence shown here is derived from an EMBL/GenBank/DDBJ whole genome shotgun (WGS) entry which is preliminary data.</text>
</comment>
<evidence type="ECO:0000256" key="2">
    <source>
        <dbReference type="SAM" id="Phobius"/>
    </source>
</evidence>
<feature type="transmembrane region" description="Helical" evidence="2">
    <location>
        <begin position="858"/>
        <end position="877"/>
    </location>
</feature>
<dbReference type="Gene3D" id="3.30.70.1430">
    <property type="entry name" value="Multidrug efflux transporter AcrB pore domain"/>
    <property type="match status" value="2"/>
</dbReference>
<dbReference type="SUPFAM" id="SSF82714">
    <property type="entry name" value="Multidrug efflux transporter AcrB TolC docking domain, DN and DC subdomains"/>
    <property type="match status" value="2"/>
</dbReference>
<accession>A0ABS5EWF1</accession>
<keyword evidence="4" id="KW-1185">Reference proteome</keyword>
<gene>
    <name evidence="3" type="ORF">GXW71_09685</name>
</gene>
<name>A0ABS5EWF1_9PROT</name>
<dbReference type="SUPFAM" id="SSF82866">
    <property type="entry name" value="Multidrug efflux transporter AcrB transmembrane domain"/>
    <property type="match status" value="2"/>
</dbReference>
<dbReference type="PANTHER" id="PTHR32063">
    <property type="match status" value="1"/>
</dbReference>
<feature type="transmembrane region" description="Helical" evidence="2">
    <location>
        <begin position="434"/>
        <end position="453"/>
    </location>
</feature>
<feature type="transmembrane region" description="Helical" evidence="2">
    <location>
        <begin position="986"/>
        <end position="1010"/>
    </location>
</feature>
<dbReference type="InterPro" id="IPR001036">
    <property type="entry name" value="Acrflvin-R"/>
</dbReference>
<keyword evidence="2" id="KW-0472">Membrane</keyword>
<keyword evidence="2" id="KW-0812">Transmembrane</keyword>
<protein>
    <submittedName>
        <fullName evidence="3">Efflux RND transporter permease subunit</fullName>
    </submittedName>
</protein>
<reference evidence="4" key="1">
    <citation type="journal article" date="2021" name="Syst. Appl. Microbiol.">
        <title>Roseomonas hellenica sp. nov., isolated from roots of wild-growing Alkanna tinctoria.</title>
        <authorList>
            <person name="Rat A."/>
            <person name="Naranjo H.D."/>
            <person name="Lebbe L."/>
            <person name="Cnockaert M."/>
            <person name="Krigas N."/>
            <person name="Grigoriadou K."/>
            <person name="Maloupa E."/>
            <person name="Willems A."/>
        </authorList>
    </citation>
    <scope>NUCLEOTIDE SEQUENCE [LARGE SCALE GENOMIC DNA]</scope>
    <source>
        <strain evidence="4">LMG 31523</strain>
    </source>
</reference>
<dbReference type="EMBL" id="JAAGBB010000009">
    <property type="protein sequence ID" value="MBR0664623.1"/>
    <property type="molecule type" value="Genomic_DNA"/>
</dbReference>
<dbReference type="RefSeq" id="WP_211852288.1">
    <property type="nucleotide sequence ID" value="NZ_JAAGBB010000009.1"/>
</dbReference>
<feature type="transmembrane region" description="Helical" evidence="2">
    <location>
        <begin position="526"/>
        <end position="546"/>
    </location>
</feature>
<dbReference type="InterPro" id="IPR027463">
    <property type="entry name" value="AcrB_DN_DC_subdom"/>
</dbReference>
<proteinExistence type="predicted"/>
<dbReference type="SUPFAM" id="SSF82693">
    <property type="entry name" value="Multidrug efflux transporter AcrB pore domain, PN1, PN2, PC1 and PC2 subdomains"/>
    <property type="match status" value="3"/>
</dbReference>
<feature type="transmembrane region" description="Helical" evidence="2">
    <location>
        <begin position="360"/>
        <end position="379"/>
    </location>
</feature>
<dbReference type="Gene3D" id="3.30.2090.10">
    <property type="entry name" value="Multidrug efflux transporter AcrB TolC docking domain, DN and DC subdomains"/>
    <property type="match status" value="2"/>
</dbReference>
<feature type="transmembrane region" description="Helical" evidence="2">
    <location>
        <begin position="912"/>
        <end position="933"/>
    </location>
</feature>
<feature type="transmembrane region" description="Helical" evidence="2">
    <location>
        <begin position="884"/>
        <end position="906"/>
    </location>
</feature>